<dbReference type="PANTHER" id="PTHR40056">
    <property type="entry name" value="HYPOTHETICAL CYTOSOLIC PROTEIN"/>
    <property type="match status" value="1"/>
</dbReference>
<dbReference type="InterPro" id="IPR014975">
    <property type="entry name" value="DUF1836"/>
</dbReference>
<dbReference type="OMA" id="IMAFAYR"/>
<gene>
    <name evidence="1" type="ORF">AEL95_08735</name>
</gene>
<dbReference type="PANTHER" id="PTHR40056:SF1">
    <property type="entry name" value="DUF1836 DOMAIN-CONTAINING PROTEIN"/>
    <property type="match status" value="1"/>
</dbReference>
<dbReference type="RefSeq" id="WP_013086748.1">
    <property type="nucleotide sequence ID" value="NZ_AP025162.1"/>
</dbReference>
<protein>
    <recommendedName>
        <fullName evidence="3">DUF1836 domain-containing protein</fullName>
    </recommendedName>
</protein>
<evidence type="ECO:0000313" key="2">
    <source>
        <dbReference type="Proteomes" id="UP000067598"/>
    </source>
</evidence>
<organism evidence="1 2">
    <name type="scientific">Lactobacillus crispatus</name>
    <dbReference type="NCBI Taxonomy" id="47770"/>
    <lineage>
        <taxon>Bacteria</taxon>
        <taxon>Bacillati</taxon>
        <taxon>Bacillota</taxon>
        <taxon>Bacilli</taxon>
        <taxon>Lactobacillales</taxon>
        <taxon>Lactobacillaceae</taxon>
        <taxon>Lactobacillus</taxon>
    </lineage>
</organism>
<dbReference type="EMBL" id="LJGP01000038">
    <property type="protein sequence ID" value="KWU03196.1"/>
    <property type="molecule type" value="Genomic_DNA"/>
</dbReference>
<accession>A0A125P636</accession>
<sequence length="161" mass="18847">MKKEVAVEQLKFPSYQEIPAMGLYLKQVVNYINQCLTPLGNIKITSSMVSNYVKHDLIASPEGRLYGREQIATLLFITIAKKVMDQEDLRKAIAIQQKTYSTEVAYNYFAAELQNVLLYVFNKKKELQKIGHDNTNQKQMLRNVIMAFAYREYLYQFFREI</sequence>
<evidence type="ECO:0008006" key="3">
    <source>
        <dbReference type="Google" id="ProtNLM"/>
    </source>
</evidence>
<proteinExistence type="predicted"/>
<dbReference type="PATRIC" id="fig|47770.28.peg.1223"/>
<evidence type="ECO:0000313" key="1">
    <source>
        <dbReference type="EMBL" id="KWU03196.1"/>
    </source>
</evidence>
<comment type="caution">
    <text evidence="1">The sequence shown here is derived from an EMBL/GenBank/DDBJ whole genome shotgun (WGS) entry which is preliminary data.</text>
</comment>
<dbReference type="Proteomes" id="UP000067598">
    <property type="component" value="Unassembled WGS sequence"/>
</dbReference>
<dbReference type="Pfam" id="PF08876">
    <property type="entry name" value="DUF1836"/>
    <property type="match status" value="1"/>
</dbReference>
<dbReference type="AlphaFoldDB" id="A0A125P636"/>
<reference evidence="1 2" key="1">
    <citation type="journal article" date="2016" name="Microbiology (Mosc.)">
        <title>Comparison of Lactobacillus crispatus isolates from Lactobacillus-dominated vaginal microbiomes with isolates from microbiomes containing bacterial vaginosis-associated bacteria.</title>
        <authorList>
            <person name="Abdelmaksoud A.A."/>
            <person name="Koparde V.N."/>
            <person name="Sheth N.U."/>
            <person name="Serrano M.G."/>
            <person name="Glascock A.L."/>
            <person name="Fettweis J.M."/>
            <person name="Strauss Iii J.F."/>
            <person name="Buck G.A."/>
            <person name="Jefferson K.K."/>
        </authorList>
    </citation>
    <scope>NUCLEOTIDE SEQUENCE [LARGE SCALE GENOMIC DNA]</scope>
    <source>
        <strain evidence="1 2">VMC3</strain>
    </source>
</reference>
<name>A0A125P636_9LACO</name>